<proteinExistence type="predicted"/>
<sequence>MCVMATKWTRLGEKLRAARTDLGIEQQQIAVAVGVTRGAVGNIERGDVARMTPTIREYARVVGWTDDSPERVLAGREPVLRDAERQDVGSAEGGAVATDLAVDVQESLRRGPLLQSQVVEVKTPAGKVVATIVLRGEEGQSPEELLAALRSVTVQVSADETGNQPKE</sequence>
<protein>
    <recommendedName>
        <fullName evidence="1">HTH cro/C1-type domain-containing protein</fullName>
    </recommendedName>
</protein>
<comment type="caution">
    <text evidence="2">The sequence shown here is derived from an EMBL/GenBank/DDBJ whole genome shotgun (WGS) entry which is preliminary data.</text>
</comment>
<dbReference type="SUPFAM" id="SSF47413">
    <property type="entry name" value="lambda repressor-like DNA-binding domains"/>
    <property type="match status" value="1"/>
</dbReference>
<dbReference type="InterPro" id="IPR010982">
    <property type="entry name" value="Lambda_DNA-bd_dom_sf"/>
</dbReference>
<name>A0A100JR03_STRSC</name>
<reference evidence="3" key="1">
    <citation type="submission" date="2015-11" db="EMBL/GenBank/DDBJ databases">
        <authorList>
            <consortium name="Cross-ministerial Strategic Innovation Promotion Program (SIP) consortium"/>
            <person name="Tomihama T."/>
            <person name="Ikenaga M."/>
            <person name="Sakai M."/>
            <person name="Okubo T."/>
            <person name="Ikeda S."/>
        </authorList>
    </citation>
    <scope>NUCLEOTIDE SEQUENCE [LARGE SCALE GENOMIC DNA]</scope>
    <source>
        <strain evidence="3">S58</strain>
    </source>
</reference>
<reference evidence="2 3" key="2">
    <citation type="journal article" date="2016" name="Genome Announc.">
        <title>Draft Genome Sequences of Streptomyces scabiei S58, Streptomyces turgidiscabies T45, and Streptomyces acidiscabies a10, the Pathogens of Potato Common Scab, Isolated in Japan.</title>
        <authorList>
            <person name="Tomihama T."/>
            <person name="Nishi Y."/>
            <person name="Sakai M."/>
            <person name="Ikenaga M."/>
            <person name="Okubo T."/>
            <person name="Ikeda S."/>
        </authorList>
    </citation>
    <scope>NUCLEOTIDE SEQUENCE [LARGE SCALE GENOMIC DNA]</scope>
    <source>
        <strain evidence="2 3">S58</strain>
    </source>
</reference>
<dbReference type="PROSITE" id="PS50943">
    <property type="entry name" value="HTH_CROC1"/>
    <property type="match status" value="1"/>
</dbReference>
<feature type="domain" description="HTH cro/C1-type" evidence="1">
    <location>
        <begin position="15"/>
        <end position="46"/>
    </location>
</feature>
<dbReference type="InterPro" id="IPR001387">
    <property type="entry name" value="Cro/C1-type_HTH"/>
</dbReference>
<dbReference type="GO" id="GO:0003677">
    <property type="term" value="F:DNA binding"/>
    <property type="evidence" value="ECO:0007669"/>
    <property type="project" value="InterPro"/>
</dbReference>
<dbReference type="Proteomes" id="UP000067448">
    <property type="component" value="Unassembled WGS sequence"/>
</dbReference>
<dbReference type="Gene3D" id="1.10.260.40">
    <property type="entry name" value="lambda repressor-like DNA-binding domains"/>
    <property type="match status" value="1"/>
</dbReference>
<reference evidence="3" key="3">
    <citation type="submission" date="2016-02" db="EMBL/GenBank/DDBJ databases">
        <title>Draft genome of pathogenic Streptomyces sp. in Japan.</title>
        <authorList>
            <person name="Tomihama T."/>
            <person name="Ikenaga M."/>
            <person name="Sakai M."/>
            <person name="Okubo T."/>
            <person name="Ikeda S."/>
        </authorList>
    </citation>
    <scope>NUCLEOTIDE SEQUENCE [LARGE SCALE GENOMIC DNA]</scope>
    <source>
        <strain evidence="3">S58</strain>
    </source>
</reference>
<dbReference type="AlphaFoldDB" id="A0A100JR03"/>
<evidence type="ECO:0000313" key="3">
    <source>
        <dbReference type="Proteomes" id="UP000067448"/>
    </source>
</evidence>
<organism evidence="2 3">
    <name type="scientific">Streptomyces scabiei</name>
    <dbReference type="NCBI Taxonomy" id="1930"/>
    <lineage>
        <taxon>Bacteria</taxon>
        <taxon>Bacillati</taxon>
        <taxon>Actinomycetota</taxon>
        <taxon>Actinomycetes</taxon>
        <taxon>Kitasatosporales</taxon>
        <taxon>Streptomycetaceae</taxon>
        <taxon>Streptomyces</taxon>
    </lineage>
</organism>
<evidence type="ECO:0000313" key="2">
    <source>
        <dbReference type="EMBL" id="GAQ64110.1"/>
    </source>
</evidence>
<evidence type="ECO:0000259" key="1">
    <source>
        <dbReference type="PROSITE" id="PS50943"/>
    </source>
</evidence>
<gene>
    <name evidence="2" type="ORF">SsS58_04500</name>
</gene>
<dbReference type="Pfam" id="PF13560">
    <property type="entry name" value="HTH_31"/>
    <property type="match status" value="1"/>
</dbReference>
<dbReference type="EMBL" id="BCMM01000021">
    <property type="protein sequence ID" value="GAQ64110.1"/>
    <property type="molecule type" value="Genomic_DNA"/>
</dbReference>
<dbReference type="CDD" id="cd00093">
    <property type="entry name" value="HTH_XRE"/>
    <property type="match status" value="1"/>
</dbReference>
<accession>A0A100JR03</accession>